<comment type="caution">
    <text evidence="2">The sequence shown here is derived from an EMBL/GenBank/DDBJ whole genome shotgun (WGS) entry which is preliminary data.</text>
</comment>
<evidence type="ECO:0000313" key="3">
    <source>
        <dbReference type="Proteomes" id="UP000433652"/>
    </source>
</evidence>
<evidence type="ECO:0000313" key="2">
    <source>
        <dbReference type="EMBL" id="MXO59226.1"/>
    </source>
</evidence>
<feature type="chain" id="PRO_5026238533" description="DUF4105 domain-containing protein" evidence="1">
    <location>
        <begin position="24"/>
        <end position="183"/>
    </location>
</feature>
<dbReference type="RefSeq" id="WP_159793438.1">
    <property type="nucleotide sequence ID" value="NZ_WTYM01000033.1"/>
</dbReference>
<gene>
    <name evidence="2" type="ORF">GRI89_06700</name>
</gene>
<dbReference type="AlphaFoldDB" id="A0A6I4SWQ0"/>
<evidence type="ECO:0008006" key="4">
    <source>
        <dbReference type="Google" id="ProtNLM"/>
    </source>
</evidence>
<organism evidence="2 3">
    <name type="scientific">Croceibacterium salegens</name>
    <dbReference type="NCBI Taxonomy" id="1737568"/>
    <lineage>
        <taxon>Bacteria</taxon>
        <taxon>Pseudomonadati</taxon>
        <taxon>Pseudomonadota</taxon>
        <taxon>Alphaproteobacteria</taxon>
        <taxon>Sphingomonadales</taxon>
        <taxon>Erythrobacteraceae</taxon>
        <taxon>Croceibacterium</taxon>
    </lineage>
</organism>
<keyword evidence="3" id="KW-1185">Reference proteome</keyword>
<protein>
    <recommendedName>
        <fullName evidence="4">DUF4105 domain-containing protein</fullName>
    </recommendedName>
</protein>
<dbReference type="OrthoDB" id="7424408at2"/>
<proteinExistence type="predicted"/>
<dbReference type="Proteomes" id="UP000433652">
    <property type="component" value="Unassembled WGS sequence"/>
</dbReference>
<keyword evidence="1" id="KW-0732">Signal</keyword>
<name>A0A6I4SWQ0_9SPHN</name>
<feature type="signal peptide" evidence="1">
    <location>
        <begin position="1"/>
        <end position="23"/>
    </location>
</feature>
<reference evidence="2 3" key="1">
    <citation type="submission" date="2019-12" db="EMBL/GenBank/DDBJ databases">
        <title>Genomic-based taxomic classification of the family Erythrobacteraceae.</title>
        <authorList>
            <person name="Xu L."/>
        </authorList>
    </citation>
    <scope>NUCLEOTIDE SEQUENCE [LARGE SCALE GENOMIC DNA]</scope>
    <source>
        <strain evidence="2 3">MCCC 1K01500</strain>
    </source>
</reference>
<evidence type="ECO:0000256" key="1">
    <source>
        <dbReference type="SAM" id="SignalP"/>
    </source>
</evidence>
<sequence>MPHPFRKALLALVLALAGLFAFAQPAAAKVSVEFHSFNGSVLFGRYPHTFVVFKGKLDDTGEVINENFGFTAKNVSPTILTGPVKQAIWVEEPKWVNKTNTHFTVTVDDATYRRMRAEVEIWRNHPGDYYDLDKRNCIHFVGRMAEMTGLKVDFPQKLLRKPRAWLNHISELNPQLKAKPING</sequence>
<dbReference type="EMBL" id="WTYM01000033">
    <property type="protein sequence ID" value="MXO59226.1"/>
    <property type="molecule type" value="Genomic_DNA"/>
</dbReference>
<accession>A0A6I4SWQ0</accession>